<evidence type="ECO:0008006" key="3">
    <source>
        <dbReference type="Google" id="ProtNLM"/>
    </source>
</evidence>
<proteinExistence type="predicted"/>
<name>A0ABT2JGY3_9PSEU</name>
<dbReference type="Proteomes" id="UP001156441">
    <property type="component" value="Unassembled WGS sequence"/>
</dbReference>
<dbReference type="EMBL" id="JAFFZE010000023">
    <property type="protein sequence ID" value="MCT2587129.1"/>
    <property type="molecule type" value="Genomic_DNA"/>
</dbReference>
<evidence type="ECO:0000313" key="2">
    <source>
        <dbReference type="Proteomes" id="UP001156441"/>
    </source>
</evidence>
<protein>
    <recommendedName>
        <fullName evidence="3">Short-chain dehydrogenase</fullName>
    </recommendedName>
</protein>
<keyword evidence="2" id="KW-1185">Reference proteome</keyword>
<comment type="caution">
    <text evidence="1">The sequence shown here is derived from an EMBL/GenBank/DDBJ whole genome shotgun (WGS) entry which is preliminary data.</text>
</comment>
<organism evidence="1 2">
    <name type="scientific">Actinophytocola gossypii</name>
    <dbReference type="NCBI Taxonomy" id="2812003"/>
    <lineage>
        <taxon>Bacteria</taxon>
        <taxon>Bacillati</taxon>
        <taxon>Actinomycetota</taxon>
        <taxon>Actinomycetes</taxon>
        <taxon>Pseudonocardiales</taxon>
        <taxon>Pseudonocardiaceae</taxon>
    </lineage>
</organism>
<sequence length="167" mass="17658">MLAGCAETLVADGWHVVLPSRRPTPVGDGNGERRAAVWVKADWFDPVALARDAGAALGGPADLLVAWVHREMRAAVLRAVAPLLSPGAPVVEVHGSASANPVGGCPEPVLADHPTQQVVLGFVRHAGRTRWLNHQEIADGVLDGVRRALAGRSPSVHQVGEFRPVHR</sequence>
<gene>
    <name evidence="1" type="ORF">JT362_28790</name>
</gene>
<accession>A0ABT2JGY3</accession>
<reference evidence="1 2" key="1">
    <citation type="submission" date="2021-02" db="EMBL/GenBank/DDBJ databases">
        <title>Actinophytocola xerophila sp. nov., isolated from soil of cotton cropping field.</title>
        <authorList>
            <person name="Huang R."/>
            <person name="Chen X."/>
            <person name="Ge X."/>
            <person name="Liu W."/>
        </authorList>
    </citation>
    <scope>NUCLEOTIDE SEQUENCE [LARGE SCALE GENOMIC DNA]</scope>
    <source>
        <strain evidence="1 2">S1-96</strain>
    </source>
</reference>
<evidence type="ECO:0000313" key="1">
    <source>
        <dbReference type="EMBL" id="MCT2587129.1"/>
    </source>
</evidence>